<sequence>MNASHGALHHVELWVRELDTAEHSLGWLLPALGYEEYERWRRGVSYRLGATYIVLEASPAVRGEHDRKRAGLNHLAFHVNTADEVESLVRKAAGQGWTLMFADRHPHAAGPDRHVAYLEDPDGFEVELVARDKTAEP</sequence>
<evidence type="ECO:0000259" key="1">
    <source>
        <dbReference type="PROSITE" id="PS51819"/>
    </source>
</evidence>
<protein>
    <submittedName>
        <fullName evidence="2">Glyoxalase</fullName>
    </submittedName>
</protein>
<dbReference type="InterPro" id="IPR051332">
    <property type="entry name" value="Fosfomycin_Res_Enzymes"/>
</dbReference>
<dbReference type="InterPro" id="IPR037523">
    <property type="entry name" value="VOC_core"/>
</dbReference>
<reference evidence="2 3" key="1">
    <citation type="journal article" date="2019" name="Nat. Commun.">
        <title>The antimicrobial potential of Streptomyces from insect microbiomes.</title>
        <authorList>
            <person name="Chevrette M.G."/>
            <person name="Carlson C.M."/>
            <person name="Ortega H.E."/>
            <person name="Thomas C."/>
            <person name="Ananiev G.E."/>
            <person name="Barns K.J."/>
            <person name="Book A.J."/>
            <person name="Cagnazzo J."/>
            <person name="Carlos C."/>
            <person name="Flanigan W."/>
            <person name="Grubbs K.J."/>
            <person name="Horn H.A."/>
            <person name="Hoffmann F.M."/>
            <person name="Klassen J.L."/>
            <person name="Knack J.J."/>
            <person name="Lewin G.R."/>
            <person name="McDonald B.R."/>
            <person name="Muller L."/>
            <person name="Melo W.G.P."/>
            <person name="Pinto-Tomas A.A."/>
            <person name="Schmitz A."/>
            <person name="Wendt-Pienkowski E."/>
            <person name="Wildman S."/>
            <person name="Zhao M."/>
            <person name="Zhang F."/>
            <person name="Bugni T.S."/>
            <person name="Andes D.R."/>
            <person name="Pupo M.T."/>
            <person name="Currie C.R."/>
        </authorList>
    </citation>
    <scope>NUCLEOTIDE SEQUENCE [LARGE SCALE GENOMIC DNA]</scope>
    <source>
        <strain evidence="2 3">SID5840</strain>
    </source>
</reference>
<accession>A0A7K2IX85</accession>
<dbReference type="PANTHER" id="PTHR36113:SF6">
    <property type="entry name" value="FOSFOMYCIN RESISTANCE PROTEIN FOSX"/>
    <property type="match status" value="1"/>
</dbReference>
<dbReference type="PANTHER" id="PTHR36113">
    <property type="entry name" value="LYASE, PUTATIVE-RELATED-RELATED"/>
    <property type="match status" value="1"/>
</dbReference>
<dbReference type="Gene3D" id="3.10.180.10">
    <property type="entry name" value="2,3-Dihydroxybiphenyl 1,2-Dioxygenase, domain 1"/>
    <property type="match status" value="1"/>
</dbReference>
<dbReference type="InterPro" id="IPR029068">
    <property type="entry name" value="Glyas_Bleomycin-R_OHBP_Dase"/>
</dbReference>
<dbReference type="AlphaFoldDB" id="A0A7K2IX85"/>
<dbReference type="SUPFAM" id="SSF54593">
    <property type="entry name" value="Glyoxalase/Bleomycin resistance protein/Dihydroxybiphenyl dioxygenase"/>
    <property type="match status" value="1"/>
</dbReference>
<feature type="domain" description="VOC" evidence="1">
    <location>
        <begin position="7"/>
        <end position="131"/>
    </location>
</feature>
<dbReference type="EMBL" id="WWHY01000001">
    <property type="protein sequence ID" value="MYR34569.1"/>
    <property type="molecule type" value="Genomic_DNA"/>
</dbReference>
<evidence type="ECO:0000313" key="3">
    <source>
        <dbReference type="Proteomes" id="UP000467124"/>
    </source>
</evidence>
<organism evidence="2 3">
    <name type="scientific">Nocardiopsis alba</name>
    <dbReference type="NCBI Taxonomy" id="53437"/>
    <lineage>
        <taxon>Bacteria</taxon>
        <taxon>Bacillati</taxon>
        <taxon>Actinomycetota</taxon>
        <taxon>Actinomycetes</taxon>
        <taxon>Streptosporangiales</taxon>
        <taxon>Nocardiopsidaceae</taxon>
        <taxon>Nocardiopsis</taxon>
    </lineage>
</organism>
<dbReference type="RefSeq" id="WP_161111585.1">
    <property type="nucleotide sequence ID" value="NZ_WWHY01000001.1"/>
</dbReference>
<dbReference type="Proteomes" id="UP000467124">
    <property type="component" value="Unassembled WGS sequence"/>
</dbReference>
<comment type="caution">
    <text evidence="2">The sequence shown here is derived from an EMBL/GenBank/DDBJ whole genome shotgun (WGS) entry which is preliminary data.</text>
</comment>
<evidence type="ECO:0000313" key="2">
    <source>
        <dbReference type="EMBL" id="MYR34569.1"/>
    </source>
</evidence>
<proteinExistence type="predicted"/>
<dbReference type="Pfam" id="PF13669">
    <property type="entry name" value="Glyoxalase_4"/>
    <property type="match status" value="1"/>
</dbReference>
<gene>
    <name evidence="2" type="ORF">GTW20_20550</name>
</gene>
<dbReference type="PROSITE" id="PS51819">
    <property type="entry name" value="VOC"/>
    <property type="match status" value="1"/>
</dbReference>
<name>A0A7K2IX85_9ACTN</name>